<reference evidence="3 4" key="1">
    <citation type="journal article" date="2019" name="Mol. Biol. Evol.">
        <title>Blast fungal genomes show frequent chromosomal changes, gene gains and losses, and effector gene turnover.</title>
        <authorList>
            <person name="Gomez Luciano L.B."/>
            <person name="Jason Tsai I."/>
            <person name="Chuma I."/>
            <person name="Tosa Y."/>
            <person name="Chen Y.H."/>
            <person name="Li J.Y."/>
            <person name="Li M.Y."/>
            <person name="Jade Lu M.Y."/>
            <person name="Nakayashiki H."/>
            <person name="Li W.H."/>
        </authorList>
    </citation>
    <scope>NUCLEOTIDE SEQUENCE [LARGE SCALE GENOMIC DNA]</scope>
    <source>
        <strain evidence="3 4">NI907</strain>
    </source>
</reference>
<dbReference type="InterPro" id="IPR036779">
    <property type="entry name" value="LysM_dom_sf"/>
</dbReference>
<protein>
    <recommendedName>
        <fullName evidence="5">LysM domain-containing protein</fullName>
    </recommendedName>
</protein>
<dbReference type="OrthoDB" id="2281372at2759"/>
<feature type="chain" id="PRO_5027625305" description="LysM domain-containing protein" evidence="2">
    <location>
        <begin position="23"/>
        <end position="278"/>
    </location>
</feature>
<sequence length="278" mass="29683">MIGLKACLTAMAAYGLLRGVSAAPTFALSPPDEFLQPGADKANCLGFREALPGDTCLSLSLASGIPIERFLQINPQIGRVEDCPTRLLANFYYCVASTLYGEAFSYAYLPPLTDPGLQTLPTPTPTPPKATEAPAAPTRTPPSRATILEVLPTAAPEGAKPPSDLKCEIGPEANDNQCYKTFALYGPTASSKVSEWCKTFLWSEVSATAFDAWDPHTTIPEAPGWRLRAACSGKYNGAPAAMSTFCWCVHEKKYPAPTWSLQGRPCVNPVLNPCTPPG</sequence>
<dbReference type="AlphaFoldDB" id="A0A6P8AV90"/>
<name>A0A6P8AV90_PYRGI</name>
<dbReference type="GeneID" id="41963378"/>
<organism evidence="3 4">
    <name type="scientific">Pyricularia grisea</name>
    <name type="common">Crabgrass-specific blast fungus</name>
    <name type="synonym">Magnaporthe grisea</name>
    <dbReference type="NCBI Taxonomy" id="148305"/>
    <lineage>
        <taxon>Eukaryota</taxon>
        <taxon>Fungi</taxon>
        <taxon>Dikarya</taxon>
        <taxon>Ascomycota</taxon>
        <taxon>Pezizomycotina</taxon>
        <taxon>Sordariomycetes</taxon>
        <taxon>Sordariomycetidae</taxon>
        <taxon>Magnaporthales</taxon>
        <taxon>Pyriculariaceae</taxon>
        <taxon>Pyricularia</taxon>
    </lineage>
</organism>
<evidence type="ECO:0000256" key="2">
    <source>
        <dbReference type="SAM" id="SignalP"/>
    </source>
</evidence>
<evidence type="ECO:0000256" key="1">
    <source>
        <dbReference type="SAM" id="MobiDB-lite"/>
    </source>
</evidence>
<dbReference type="Gene3D" id="3.10.350.10">
    <property type="entry name" value="LysM domain"/>
    <property type="match status" value="1"/>
</dbReference>
<feature type="signal peptide" evidence="2">
    <location>
        <begin position="1"/>
        <end position="22"/>
    </location>
</feature>
<evidence type="ECO:0000313" key="3">
    <source>
        <dbReference type="Proteomes" id="UP000515153"/>
    </source>
</evidence>
<dbReference type="Proteomes" id="UP000515153">
    <property type="component" value="Chromosome V"/>
</dbReference>
<keyword evidence="2" id="KW-0732">Signal</keyword>
<reference evidence="4" key="2">
    <citation type="submission" date="2019-10" db="EMBL/GenBank/DDBJ databases">
        <authorList>
            <consortium name="NCBI Genome Project"/>
        </authorList>
    </citation>
    <scope>NUCLEOTIDE SEQUENCE</scope>
    <source>
        <strain evidence="4">NI907</strain>
    </source>
</reference>
<dbReference type="RefSeq" id="XP_030978836.1">
    <property type="nucleotide sequence ID" value="XM_031128470.1"/>
</dbReference>
<keyword evidence="3" id="KW-1185">Reference proteome</keyword>
<proteinExistence type="predicted"/>
<evidence type="ECO:0008006" key="5">
    <source>
        <dbReference type="Google" id="ProtNLM"/>
    </source>
</evidence>
<feature type="region of interest" description="Disordered" evidence="1">
    <location>
        <begin position="117"/>
        <end position="142"/>
    </location>
</feature>
<dbReference type="KEGG" id="pgri:PgNI_08473"/>
<accession>A0A6P8AV90</accession>
<feature type="compositionally biased region" description="Low complexity" evidence="1">
    <location>
        <begin position="129"/>
        <end position="142"/>
    </location>
</feature>
<gene>
    <name evidence="4" type="ORF">PgNI_08473</name>
</gene>
<evidence type="ECO:0000313" key="4">
    <source>
        <dbReference type="RefSeq" id="XP_030978836.1"/>
    </source>
</evidence>
<reference evidence="4" key="3">
    <citation type="submission" date="2025-08" db="UniProtKB">
        <authorList>
            <consortium name="RefSeq"/>
        </authorList>
    </citation>
    <scope>IDENTIFICATION</scope>
    <source>
        <strain evidence="4">NI907</strain>
    </source>
</reference>